<dbReference type="InterPro" id="IPR041228">
    <property type="entry name" value="Dynein_C"/>
</dbReference>
<dbReference type="Pfam" id="PF18199">
    <property type="entry name" value="Dynein_C"/>
    <property type="match status" value="1"/>
</dbReference>
<sequence>LFIEGARWDADVQLLQESEAKVLFTQLPVVHMLPEQHRKPPSEGVYACPIYKTLARFGTLSTTGHSTNFVMVLDIPCSLDQPQPHWVKRGVAGLLSLNF</sequence>
<dbReference type="STRING" id="2903.R1DHF5"/>
<dbReference type="GO" id="GO:0007018">
    <property type="term" value="P:microtubule-based movement"/>
    <property type="evidence" value="ECO:0007669"/>
    <property type="project" value="InterPro"/>
</dbReference>
<dbReference type="RefSeq" id="XP_005762660.1">
    <property type="nucleotide sequence ID" value="XM_005762603.1"/>
</dbReference>
<dbReference type="HOGENOM" id="CLU_158212_1_0_1"/>
<evidence type="ECO:0000313" key="2">
    <source>
        <dbReference type="EnsemblProtists" id="EOD10231"/>
    </source>
</evidence>
<keyword evidence="3" id="KW-1185">Reference proteome</keyword>
<dbReference type="PANTHER" id="PTHR46961:SF5">
    <property type="entry name" value="DYNEIN AXONEMAL HEAVY CHAIN 1"/>
    <property type="match status" value="1"/>
</dbReference>
<name>A0A0D3IG46_EMIH1</name>
<evidence type="ECO:0000313" key="3">
    <source>
        <dbReference type="Proteomes" id="UP000013827"/>
    </source>
</evidence>
<dbReference type="RefSeq" id="XP_005773118.1">
    <property type="nucleotide sequence ID" value="XM_005773061.1"/>
</dbReference>
<dbReference type="GeneID" id="17256435"/>
<dbReference type="KEGG" id="ehx:EMIHUDRAFT_49510"/>
<reference evidence="3" key="1">
    <citation type="journal article" date="2013" name="Nature">
        <title>Pan genome of the phytoplankton Emiliania underpins its global distribution.</title>
        <authorList>
            <person name="Read B.A."/>
            <person name="Kegel J."/>
            <person name="Klute M.J."/>
            <person name="Kuo A."/>
            <person name="Lefebvre S.C."/>
            <person name="Maumus F."/>
            <person name="Mayer C."/>
            <person name="Miller J."/>
            <person name="Monier A."/>
            <person name="Salamov A."/>
            <person name="Young J."/>
            <person name="Aguilar M."/>
            <person name="Claverie J.M."/>
            <person name="Frickenhaus S."/>
            <person name="Gonzalez K."/>
            <person name="Herman E.K."/>
            <person name="Lin Y.C."/>
            <person name="Napier J."/>
            <person name="Ogata H."/>
            <person name="Sarno A.F."/>
            <person name="Shmutz J."/>
            <person name="Schroeder D."/>
            <person name="de Vargas C."/>
            <person name="Verret F."/>
            <person name="von Dassow P."/>
            <person name="Valentin K."/>
            <person name="Van de Peer Y."/>
            <person name="Wheeler G."/>
            <person name="Dacks J.B."/>
            <person name="Delwiche C.F."/>
            <person name="Dyhrman S.T."/>
            <person name="Glockner G."/>
            <person name="John U."/>
            <person name="Richards T."/>
            <person name="Worden A.Z."/>
            <person name="Zhang X."/>
            <person name="Grigoriev I.V."/>
            <person name="Allen A.E."/>
            <person name="Bidle K."/>
            <person name="Borodovsky M."/>
            <person name="Bowler C."/>
            <person name="Brownlee C."/>
            <person name="Cock J.M."/>
            <person name="Elias M."/>
            <person name="Gladyshev V.N."/>
            <person name="Groth M."/>
            <person name="Guda C."/>
            <person name="Hadaegh A."/>
            <person name="Iglesias-Rodriguez M.D."/>
            <person name="Jenkins J."/>
            <person name="Jones B.M."/>
            <person name="Lawson T."/>
            <person name="Leese F."/>
            <person name="Lindquist E."/>
            <person name="Lobanov A."/>
            <person name="Lomsadze A."/>
            <person name="Malik S.B."/>
            <person name="Marsh M.E."/>
            <person name="Mackinder L."/>
            <person name="Mock T."/>
            <person name="Mueller-Roeber B."/>
            <person name="Pagarete A."/>
            <person name="Parker M."/>
            <person name="Probert I."/>
            <person name="Quesneville H."/>
            <person name="Raines C."/>
            <person name="Rensing S.A."/>
            <person name="Riano-Pachon D.M."/>
            <person name="Richier S."/>
            <person name="Rokitta S."/>
            <person name="Shiraiwa Y."/>
            <person name="Soanes D.M."/>
            <person name="van der Giezen M."/>
            <person name="Wahlund T.M."/>
            <person name="Williams B."/>
            <person name="Wilson W."/>
            <person name="Wolfe G."/>
            <person name="Wurch L.L."/>
        </authorList>
    </citation>
    <scope>NUCLEOTIDE SEQUENCE</scope>
</reference>
<dbReference type="GO" id="GO:0030286">
    <property type="term" value="C:dynein complex"/>
    <property type="evidence" value="ECO:0007669"/>
    <property type="project" value="InterPro"/>
</dbReference>
<dbReference type="GO" id="GO:0045505">
    <property type="term" value="F:dynein intermediate chain binding"/>
    <property type="evidence" value="ECO:0007669"/>
    <property type="project" value="InterPro"/>
</dbReference>
<protein>
    <recommendedName>
        <fullName evidence="1">Dynein heavy chain C-terminal domain-containing protein</fullName>
    </recommendedName>
</protein>
<dbReference type="FunFam" id="3.10.490.20:FF:000009">
    <property type="entry name" value="Dynein heavy chain 4"/>
    <property type="match status" value="1"/>
</dbReference>
<dbReference type="EnsemblProtists" id="EOD10231">
    <property type="protein sequence ID" value="EOD10231"/>
    <property type="gene ID" value="EMIHUDRAFT_48847"/>
</dbReference>
<dbReference type="KEGG" id="ehx:EMIHUDRAFT_48847"/>
<dbReference type="AlphaFoldDB" id="A0A0D3IG46"/>
<dbReference type="GeneID" id="17266233"/>
<proteinExistence type="predicted"/>
<evidence type="ECO:0000259" key="1">
    <source>
        <dbReference type="Pfam" id="PF18199"/>
    </source>
</evidence>
<dbReference type="InterPro" id="IPR043160">
    <property type="entry name" value="Dynein_C_barrel"/>
</dbReference>
<dbReference type="PANTHER" id="PTHR46961">
    <property type="entry name" value="DYNEIN HEAVY CHAIN 1, AXONEMAL-LIKE PROTEIN"/>
    <property type="match status" value="1"/>
</dbReference>
<dbReference type="InterPro" id="IPR026983">
    <property type="entry name" value="DHC"/>
</dbReference>
<dbReference type="eggNOG" id="KOG3595">
    <property type="taxonomic scope" value="Eukaryota"/>
</dbReference>
<feature type="domain" description="Dynein heavy chain C-terminal" evidence="1">
    <location>
        <begin position="1"/>
        <end position="94"/>
    </location>
</feature>
<dbReference type="GO" id="GO:0051959">
    <property type="term" value="F:dynein light intermediate chain binding"/>
    <property type="evidence" value="ECO:0007669"/>
    <property type="project" value="InterPro"/>
</dbReference>
<dbReference type="OMA" id="WIAELLC"/>
<dbReference type="Proteomes" id="UP000013827">
    <property type="component" value="Unassembled WGS sequence"/>
</dbReference>
<dbReference type="EnsemblProtists" id="EOD20689">
    <property type="protein sequence ID" value="EOD20689"/>
    <property type="gene ID" value="EMIHUDRAFT_49510"/>
</dbReference>
<accession>A0A0D3IG46</accession>
<reference evidence="2" key="2">
    <citation type="submission" date="2024-10" db="UniProtKB">
        <authorList>
            <consortium name="EnsemblProtists"/>
        </authorList>
    </citation>
    <scope>IDENTIFICATION</scope>
</reference>
<organism evidence="2 3">
    <name type="scientific">Emiliania huxleyi (strain CCMP1516)</name>
    <dbReference type="NCBI Taxonomy" id="280463"/>
    <lineage>
        <taxon>Eukaryota</taxon>
        <taxon>Haptista</taxon>
        <taxon>Haptophyta</taxon>
        <taxon>Prymnesiophyceae</taxon>
        <taxon>Isochrysidales</taxon>
        <taxon>Noelaerhabdaceae</taxon>
        <taxon>Emiliania</taxon>
    </lineage>
</organism>
<dbReference type="Gene3D" id="3.10.490.20">
    <property type="match status" value="1"/>
</dbReference>